<dbReference type="STRING" id="645517.A6F65_00986"/>
<dbReference type="KEGG" id="anh:A6F65_00986"/>
<evidence type="ECO:0000313" key="2">
    <source>
        <dbReference type="Proteomes" id="UP000092698"/>
    </source>
</evidence>
<dbReference type="EMBL" id="CP016545">
    <property type="protein sequence ID" value="ANU07296.1"/>
    <property type="molecule type" value="Genomic_DNA"/>
</dbReference>
<dbReference type="Proteomes" id="UP000092698">
    <property type="component" value="Chromosome"/>
</dbReference>
<evidence type="ECO:0008006" key="3">
    <source>
        <dbReference type="Google" id="ProtNLM"/>
    </source>
</evidence>
<name>A0A1C7D740_9SPHN</name>
<dbReference type="AlphaFoldDB" id="A0A1C7D740"/>
<organism evidence="1 2">
    <name type="scientific">Paraurantiacibacter namhicola</name>
    <dbReference type="NCBI Taxonomy" id="645517"/>
    <lineage>
        <taxon>Bacteria</taxon>
        <taxon>Pseudomonadati</taxon>
        <taxon>Pseudomonadota</taxon>
        <taxon>Alphaproteobacteria</taxon>
        <taxon>Sphingomonadales</taxon>
        <taxon>Erythrobacteraceae</taxon>
        <taxon>Paraurantiacibacter</taxon>
    </lineage>
</organism>
<dbReference type="OrthoDB" id="7429221at2"/>
<reference evidence="1 2" key="1">
    <citation type="submission" date="2016-07" db="EMBL/GenBank/DDBJ databases">
        <title>Complete genome sequence of Altererythrobacter namhicola JCM 16345T, containing esterase-encoding genes.</title>
        <authorList>
            <person name="Cheng H."/>
            <person name="Wu Y.-H."/>
            <person name="Jian S.-L."/>
            <person name="Huo Y.-Y."/>
            <person name="Wang C.-S."/>
            <person name="Xu X.-W."/>
        </authorList>
    </citation>
    <scope>NUCLEOTIDE SEQUENCE [LARGE SCALE GENOMIC DNA]</scope>
    <source>
        <strain evidence="1 2">JCM 16345</strain>
    </source>
</reference>
<protein>
    <recommendedName>
        <fullName evidence="3">PEP-CTERM motif protein</fullName>
    </recommendedName>
</protein>
<gene>
    <name evidence="1" type="ORF">A6F65_00986</name>
</gene>
<proteinExistence type="predicted"/>
<sequence length="57" mass="6020">MYATLISIIAAASTGTEATQIPEGSNLTLMALGLAGVILGRRLAMKRRDDSENDPED</sequence>
<evidence type="ECO:0000313" key="1">
    <source>
        <dbReference type="EMBL" id="ANU07296.1"/>
    </source>
</evidence>
<dbReference type="RefSeq" id="WP_157093058.1">
    <property type="nucleotide sequence ID" value="NZ_CP016545.1"/>
</dbReference>
<accession>A0A1C7D740</accession>
<keyword evidence="2" id="KW-1185">Reference proteome</keyword>